<dbReference type="InterPro" id="IPR013762">
    <property type="entry name" value="Integrase-like_cat_sf"/>
</dbReference>
<dbReference type="Pfam" id="PF13495">
    <property type="entry name" value="Phage_int_SAM_4"/>
    <property type="match status" value="1"/>
</dbReference>
<dbReference type="PANTHER" id="PTHR30349:SF41">
    <property type="entry name" value="INTEGRASE_RECOMBINASE PROTEIN MJ0367-RELATED"/>
    <property type="match status" value="1"/>
</dbReference>
<organism evidence="8 9">
    <name type="scientific">Virgisporangium aliadipatigenens</name>
    <dbReference type="NCBI Taxonomy" id="741659"/>
    <lineage>
        <taxon>Bacteria</taxon>
        <taxon>Bacillati</taxon>
        <taxon>Actinomycetota</taxon>
        <taxon>Actinomycetes</taxon>
        <taxon>Micromonosporales</taxon>
        <taxon>Micromonosporaceae</taxon>
        <taxon>Virgisporangium</taxon>
    </lineage>
</organism>
<keyword evidence="9" id="KW-1185">Reference proteome</keyword>
<name>A0A8J3YUB3_9ACTN</name>
<dbReference type="Gene3D" id="1.10.443.10">
    <property type="entry name" value="Intergrase catalytic core"/>
    <property type="match status" value="1"/>
</dbReference>
<keyword evidence="4" id="KW-0233">DNA recombination</keyword>
<dbReference type="PANTHER" id="PTHR30349">
    <property type="entry name" value="PHAGE INTEGRASE-RELATED"/>
    <property type="match status" value="1"/>
</dbReference>
<dbReference type="Gene3D" id="1.10.150.130">
    <property type="match status" value="1"/>
</dbReference>
<dbReference type="PROSITE" id="PS51900">
    <property type="entry name" value="CB"/>
    <property type="match status" value="1"/>
</dbReference>
<dbReference type="InterPro" id="IPR050090">
    <property type="entry name" value="Tyrosine_recombinase_XerCD"/>
</dbReference>
<feature type="domain" description="Tyr recombinase" evidence="6">
    <location>
        <begin position="132"/>
        <end position="313"/>
    </location>
</feature>
<evidence type="ECO:0000256" key="4">
    <source>
        <dbReference type="ARBA" id="ARBA00023172"/>
    </source>
</evidence>
<dbReference type="InterPro" id="IPR011010">
    <property type="entry name" value="DNA_brk_join_enz"/>
</dbReference>
<dbReference type="Proteomes" id="UP000619260">
    <property type="component" value="Unassembled WGS sequence"/>
</dbReference>
<dbReference type="InterPro" id="IPR010998">
    <property type="entry name" value="Integrase_recombinase_N"/>
</dbReference>
<evidence type="ECO:0000259" key="6">
    <source>
        <dbReference type="PROSITE" id="PS51898"/>
    </source>
</evidence>
<evidence type="ECO:0000256" key="5">
    <source>
        <dbReference type="PROSITE-ProRule" id="PRU01248"/>
    </source>
</evidence>
<protein>
    <submittedName>
        <fullName evidence="8">Phage integrase</fullName>
    </submittedName>
</protein>
<accession>A0A8J3YUB3</accession>
<dbReference type="InterPro" id="IPR002104">
    <property type="entry name" value="Integrase_catalytic"/>
</dbReference>
<dbReference type="Pfam" id="PF00589">
    <property type="entry name" value="Phage_integrase"/>
    <property type="match status" value="1"/>
</dbReference>
<dbReference type="InterPro" id="IPR044068">
    <property type="entry name" value="CB"/>
</dbReference>
<dbReference type="SUPFAM" id="SSF56349">
    <property type="entry name" value="DNA breaking-rejoining enzymes"/>
    <property type="match status" value="1"/>
</dbReference>
<sequence>MSVQTKVRFVQPLPANIGRLQALINPYALSLRASGKADKTLRTYRDAVTKFAGWLLDSGASAEEVVKVVRDDWADVEKTDIEHYMIWLMERYSDGYANNQYRALQQFFKWHSDEEELPNPMAKLSPPKPGERVVPVLEVDQLGMLIKDCDGKSFDARRDVAIIRFFASTGARLAEVANLDINDVDLTTRTARVIGKGDRERIVKFDHKCAQAIDRYLRVRARHKLADSPKLWLGVRNREPMTPDGVYQMIARRGGRLGIPVHPHMFRHTFSHRWLDAGGAEGDLMEINGWTSPQMIRHYGRSARGARARRAYDRVDVMGGV</sequence>
<evidence type="ECO:0000259" key="7">
    <source>
        <dbReference type="PROSITE" id="PS51900"/>
    </source>
</evidence>
<evidence type="ECO:0000256" key="3">
    <source>
        <dbReference type="ARBA" id="ARBA00023125"/>
    </source>
</evidence>
<gene>
    <name evidence="8" type="ORF">Val02_68860</name>
</gene>
<dbReference type="GO" id="GO:0015074">
    <property type="term" value="P:DNA integration"/>
    <property type="evidence" value="ECO:0007669"/>
    <property type="project" value="UniProtKB-KW"/>
</dbReference>
<dbReference type="AlphaFoldDB" id="A0A8J3YUB3"/>
<feature type="domain" description="Core-binding (CB)" evidence="7">
    <location>
        <begin position="18"/>
        <end position="112"/>
    </location>
</feature>
<evidence type="ECO:0000313" key="8">
    <source>
        <dbReference type="EMBL" id="GIJ50000.1"/>
    </source>
</evidence>
<proteinExistence type="inferred from homology"/>
<comment type="caution">
    <text evidence="8">The sequence shown here is derived from an EMBL/GenBank/DDBJ whole genome shotgun (WGS) entry which is preliminary data.</text>
</comment>
<dbReference type="PROSITE" id="PS51898">
    <property type="entry name" value="TYR_RECOMBINASE"/>
    <property type="match status" value="1"/>
</dbReference>
<dbReference type="GO" id="GO:0003677">
    <property type="term" value="F:DNA binding"/>
    <property type="evidence" value="ECO:0007669"/>
    <property type="project" value="UniProtKB-UniRule"/>
</dbReference>
<evidence type="ECO:0000256" key="1">
    <source>
        <dbReference type="ARBA" id="ARBA00008857"/>
    </source>
</evidence>
<evidence type="ECO:0000256" key="2">
    <source>
        <dbReference type="ARBA" id="ARBA00022908"/>
    </source>
</evidence>
<dbReference type="InterPro" id="IPR004107">
    <property type="entry name" value="Integrase_SAM-like_N"/>
</dbReference>
<keyword evidence="3 5" id="KW-0238">DNA-binding</keyword>
<reference evidence="8" key="1">
    <citation type="submission" date="2021-01" db="EMBL/GenBank/DDBJ databases">
        <title>Whole genome shotgun sequence of Virgisporangium aliadipatigenens NBRC 105644.</title>
        <authorList>
            <person name="Komaki H."/>
            <person name="Tamura T."/>
        </authorList>
    </citation>
    <scope>NUCLEOTIDE SEQUENCE</scope>
    <source>
        <strain evidence="8">NBRC 105644</strain>
    </source>
</reference>
<comment type="similarity">
    <text evidence="1">Belongs to the 'phage' integrase family.</text>
</comment>
<keyword evidence="2" id="KW-0229">DNA integration</keyword>
<evidence type="ECO:0000313" key="9">
    <source>
        <dbReference type="Proteomes" id="UP000619260"/>
    </source>
</evidence>
<dbReference type="GO" id="GO:0006310">
    <property type="term" value="P:DNA recombination"/>
    <property type="evidence" value="ECO:0007669"/>
    <property type="project" value="UniProtKB-KW"/>
</dbReference>
<dbReference type="EMBL" id="BOPF01000032">
    <property type="protein sequence ID" value="GIJ50000.1"/>
    <property type="molecule type" value="Genomic_DNA"/>
</dbReference>